<dbReference type="EMBL" id="JADCSA010000027">
    <property type="protein sequence ID" value="MBE7326039.1"/>
    <property type="molecule type" value="Genomic_DNA"/>
</dbReference>
<accession>A0ABR9RWV3</accession>
<sequence>MSTVSIARITEEQAITRRDHILAEIGDLEAFRARAHDYLLDVREQALFNELEDLDYLLAL</sequence>
<name>A0ABR9RWV3_9ACTN</name>
<protein>
    <submittedName>
        <fullName evidence="1">Uncharacterized protein</fullName>
    </submittedName>
</protein>
<reference evidence="1 2" key="1">
    <citation type="submission" date="2020-10" db="EMBL/GenBank/DDBJ databases">
        <title>Nocardioides sp. isolated from sludge.</title>
        <authorList>
            <person name="Zhang X."/>
        </authorList>
    </citation>
    <scope>NUCLEOTIDE SEQUENCE [LARGE SCALE GENOMIC DNA]</scope>
    <source>
        <strain evidence="1 2">Y6</strain>
    </source>
</reference>
<organism evidence="1 2">
    <name type="scientific">Nocardioides malaquae</name>
    <dbReference type="NCBI Taxonomy" id="2773426"/>
    <lineage>
        <taxon>Bacteria</taxon>
        <taxon>Bacillati</taxon>
        <taxon>Actinomycetota</taxon>
        <taxon>Actinomycetes</taxon>
        <taxon>Propionibacteriales</taxon>
        <taxon>Nocardioidaceae</taxon>
        <taxon>Nocardioides</taxon>
    </lineage>
</organism>
<gene>
    <name evidence="1" type="ORF">IEQ44_15435</name>
</gene>
<keyword evidence="2" id="KW-1185">Reference proteome</keyword>
<proteinExistence type="predicted"/>
<evidence type="ECO:0000313" key="2">
    <source>
        <dbReference type="Proteomes" id="UP000756387"/>
    </source>
</evidence>
<dbReference type="Proteomes" id="UP000756387">
    <property type="component" value="Unassembled WGS sequence"/>
</dbReference>
<comment type="caution">
    <text evidence="1">The sequence shown here is derived from an EMBL/GenBank/DDBJ whole genome shotgun (WGS) entry which is preliminary data.</text>
</comment>
<evidence type="ECO:0000313" key="1">
    <source>
        <dbReference type="EMBL" id="MBE7326039.1"/>
    </source>
</evidence>